<proteinExistence type="predicted"/>
<dbReference type="InterPro" id="IPR051396">
    <property type="entry name" value="Bact_Antivir_Def_Nuclease"/>
</dbReference>
<evidence type="ECO:0000313" key="2">
    <source>
        <dbReference type="EMBL" id="PQO29095.1"/>
    </source>
</evidence>
<gene>
    <name evidence="2" type="ORF">C5Y96_15170</name>
</gene>
<dbReference type="InterPro" id="IPR041685">
    <property type="entry name" value="AAA_GajA/Old/RecF-like"/>
</dbReference>
<comment type="caution">
    <text evidence="2">The sequence shown here is derived from an EMBL/GenBank/DDBJ whole genome shotgun (WGS) entry which is preliminary data.</text>
</comment>
<organism evidence="2 3">
    <name type="scientific">Blastopirellula marina</name>
    <dbReference type="NCBI Taxonomy" id="124"/>
    <lineage>
        <taxon>Bacteria</taxon>
        <taxon>Pseudomonadati</taxon>
        <taxon>Planctomycetota</taxon>
        <taxon>Planctomycetia</taxon>
        <taxon>Pirellulales</taxon>
        <taxon>Pirellulaceae</taxon>
        <taxon>Blastopirellula</taxon>
    </lineage>
</organism>
<dbReference type="AlphaFoldDB" id="A0A2S8FAB7"/>
<dbReference type="Pfam" id="PF13175">
    <property type="entry name" value="AAA_15"/>
    <property type="match status" value="1"/>
</dbReference>
<protein>
    <recommendedName>
        <fullName evidence="1">Endonuclease GajA/Old nuclease/RecF-like AAA domain-containing protein</fullName>
    </recommendedName>
</protein>
<dbReference type="InterPro" id="IPR027417">
    <property type="entry name" value="P-loop_NTPase"/>
</dbReference>
<dbReference type="Proteomes" id="UP000240009">
    <property type="component" value="Unassembled WGS sequence"/>
</dbReference>
<sequence>MRKIAMYIKHLNIRKYRHIEGLEIGPFSAPRQSSDLIVFAGPNGSGKSSVLELISQTLATSWSLTYSVNRTAPESSFEVCIGLLPSEIELIKTISGGGETEAFEYLDQHRSYYRSFKFEGGEYDKNQVLHNKIHNLVTKSLKGDYYRPLGFYLGPERSFKKENYDYAKKLFQYQQYIQPSYVSRFAFQREADQFADMLDFLIAWRHDYILQLGAYSEAQRNANVSEDELPPYPEDTYGNVLSKVFPNYSFVRKPESAPSDLFIRIPSGETIPFSDLSSGEKQVFFTLCFFERHNVEDAIIMIDEPELHLHPSLARVLLRTMQQLKSGNQIWLATQSADVIDEAGRDRVWFIQRENKTKKAEIIRGTDEEPALSCLRDFFGYSGYIGLAKAMIFTEGHNSSADRKMFSRLFPQHSKEIKFIPASGCSEIERINRSVLSLLEADVAFCKFFLIRDRDYMPDEMVRAIEARSGDKIHVLKRHEIENYLLDDDIISVVLEELFHQQLSPDQVGDELKAIACKMAGDVLRDMVSFRLNYKFRPEDFTVAKLFKEAVSFDPLSNSWNGKDAELKTALSGKAGDAVSELNQRLSGHDFDDLYESCREEIRTSLVSGNWNTLFPGKELLRNFAKKLSIGQSPYLENAIIKEMSIRSEKIPTELSELIEKFIKD</sequence>
<dbReference type="PANTHER" id="PTHR43581">
    <property type="entry name" value="ATP/GTP PHOSPHATASE"/>
    <property type="match status" value="1"/>
</dbReference>
<dbReference type="GO" id="GO:0005524">
    <property type="term" value="F:ATP binding"/>
    <property type="evidence" value="ECO:0007669"/>
    <property type="project" value="InterPro"/>
</dbReference>
<dbReference type="Gene3D" id="3.40.50.300">
    <property type="entry name" value="P-loop containing nucleotide triphosphate hydrolases"/>
    <property type="match status" value="1"/>
</dbReference>
<evidence type="ECO:0000259" key="1">
    <source>
        <dbReference type="Pfam" id="PF13175"/>
    </source>
</evidence>
<reference evidence="2 3" key="1">
    <citation type="submission" date="2018-02" db="EMBL/GenBank/DDBJ databases">
        <title>Comparative genomes isolates from brazilian mangrove.</title>
        <authorList>
            <person name="Araujo J.E."/>
            <person name="Taketani R.G."/>
            <person name="Silva M.C.P."/>
            <person name="Loureco M.V."/>
            <person name="Andreote F.D."/>
        </authorList>
    </citation>
    <scope>NUCLEOTIDE SEQUENCE [LARGE SCALE GENOMIC DNA]</scope>
    <source>
        <strain evidence="2 3">HEX-2 MGV</strain>
    </source>
</reference>
<accession>A0A2S8FAB7</accession>
<dbReference type="PANTHER" id="PTHR43581:SF4">
    <property type="entry name" value="ATP_GTP PHOSPHATASE"/>
    <property type="match status" value="1"/>
</dbReference>
<dbReference type="SUPFAM" id="SSF52540">
    <property type="entry name" value="P-loop containing nucleoside triphosphate hydrolases"/>
    <property type="match status" value="1"/>
</dbReference>
<evidence type="ECO:0000313" key="3">
    <source>
        <dbReference type="Proteomes" id="UP000240009"/>
    </source>
</evidence>
<feature type="domain" description="Endonuclease GajA/Old nuclease/RecF-like AAA" evidence="1">
    <location>
        <begin position="6"/>
        <end position="334"/>
    </location>
</feature>
<dbReference type="EMBL" id="PUIA01000042">
    <property type="protein sequence ID" value="PQO29095.1"/>
    <property type="molecule type" value="Genomic_DNA"/>
</dbReference>
<dbReference type="GO" id="GO:0016887">
    <property type="term" value="F:ATP hydrolysis activity"/>
    <property type="evidence" value="ECO:0007669"/>
    <property type="project" value="InterPro"/>
</dbReference>
<name>A0A2S8FAB7_9BACT</name>